<dbReference type="PANTHER" id="PTHR21027:SF1">
    <property type="entry name" value="TRNA-SPLICING ENDONUCLEASE SUBUNIT SEN54"/>
    <property type="match status" value="1"/>
</dbReference>
<keyword evidence="5" id="KW-1185">Reference proteome</keyword>
<keyword evidence="4" id="KW-0378">Hydrolase</keyword>
<sequence>MISLSSPPFVNNFFFMSRDEESIDLLGEENAEELLQDWGSLNGAVNATALHQISSRRNDESLPKRSEKFFDKDGSSVQELSLNSAQEQMYLALLHVRGHHSKQLLVGVWIESRNKAFVPHAKGSFFKDMGVSHAYPRKEKLQGMWLNKVESVYLVERGSLVMFLANVEFMKFMENDAMLFDYDCLTHMTLAHLYSTAFSGDERSSDNYKVFALLKRLGYMVMECRDCDAQCSEPQFPVEIGKKLPVSTSALCKPYVVSFGTICRKLCTSFLGHRRHFFDFTLVFQSIAIETMQPSDTKLTEPPYPVDPSYRIVYKAWKPTPHFSKKTPPPADFYLGVLNTSKTGIPSLASIQISWEQAYKMDLALASKKNQEKGNLNKKVAQGLKKEAKLKARLEREAKLHPRLRNRNHYLRERDQMLKSGSTKTSVVYAIIDDGIVNFAAFNETDFKLRSSGILDELEMRESHGIIWNEKLEI</sequence>
<feature type="domain" description="tRNA-splicing endonuclease subunit Sen54 N-terminal" evidence="3">
    <location>
        <begin position="92"/>
        <end position="163"/>
    </location>
</feature>
<reference evidence="5" key="1">
    <citation type="submission" date="2019-03" db="EMBL/GenBank/DDBJ databases">
        <title>Snf2 controls pulcherriminic acid biosynthesis and connects pigmentation and antifungal activity of the yeast Metschnikowia pulcherrima.</title>
        <authorList>
            <person name="Gore-Lloyd D."/>
            <person name="Sumann I."/>
            <person name="Brachmann A.O."/>
            <person name="Schneeberger K."/>
            <person name="Ortiz-Merino R.A."/>
            <person name="Moreno-Beltran M."/>
            <person name="Schlaefli M."/>
            <person name="Kirner P."/>
            <person name="Santos Kron A."/>
            <person name="Wolfe K.H."/>
            <person name="Piel J."/>
            <person name="Ahrens C.H."/>
            <person name="Henk D."/>
            <person name="Freimoser F.M."/>
        </authorList>
    </citation>
    <scope>NUCLEOTIDE SEQUENCE [LARGE SCALE GENOMIC DNA]</scope>
    <source>
        <strain evidence="5">APC 1.2</strain>
    </source>
</reference>
<evidence type="ECO:0000256" key="2">
    <source>
        <dbReference type="ARBA" id="ARBA00022694"/>
    </source>
</evidence>
<dbReference type="Proteomes" id="UP000292447">
    <property type="component" value="Chromosome II"/>
</dbReference>
<dbReference type="EMBL" id="CP034457">
    <property type="protein sequence ID" value="QBM87631.1"/>
    <property type="molecule type" value="Genomic_DNA"/>
</dbReference>
<dbReference type="GO" id="GO:0000214">
    <property type="term" value="C:tRNA-intron endonuclease complex"/>
    <property type="evidence" value="ECO:0007669"/>
    <property type="project" value="TreeGrafter"/>
</dbReference>
<evidence type="ECO:0000313" key="4">
    <source>
        <dbReference type="EMBL" id="QBM87631.1"/>
    </source>
</evidence>
<evidence type="ECO:0000259" key="3">
    <source>
        <dbReference type="Pfam" id="PF12928"/>
    </source>
</evidence>
<accession>A0A4P6XPA0</accession>
<name>A0A4P6XPA0_9ASCO</name>
<organism evidence="4 5">
    <name type="scientific">Metschnikowia aff. pulcherrima</name>
    <dbReference type="NCBI Taxonomy" id="2163413"/>
    <lineage>
        <taxon>Eukaryota</taxon>
        <taxon>Fungi</taxon>
        <taxon>Dikarya</taxon>
        <taxon>Ascomycota</taxon>
        <taxon>Saccharomycotina</taxon>
        <taxon>Pichiomycetes</taxon>
        <taxon>Metschnikowiaceae</taxon>
        <taxon>Metschnikowia</taxon>
    </lineage>
</organism>
<keyword evidence="2" id="KW-0819">tRNA processing</keyword>
<dbReference type="AlphaFoldDB" id="A0A4P6XPA0"/>
<protein>
    <submittedName>
        <fullName evidence="4">tRNA-splicing endonuclease subunit Sen54</fullName>
    </submittedName>
</protein>
<keyword evidence="4" id="KW-0540">Nuclease</keyword>
<evidence type="ECO:0000313" key="5">
    <source>
        <dbReference type="Proteomes" id="UP000292447"/>
    </source>
</evidence>
<dbReference type="InterPro" id="IPR024336">
    <property type="entry name" value="tRNA_splic_suSen54_N"/>
</dbReference>
<dbReference type="GO" id="GO:0000379">
    <property type="term" value="P:tRNA-type intron splice site recognition and cleavage"/>
    <property type="evidence" value="ECO:0007669"/>
    <property type="project" value="TreeGrafter"/>
</dbReference>
<dbReference type="PANTHER" id="PTHR21027">
    <property type="entry name" value="TRNA-SPLICING ENDONUCLEASE SUBUNIT SEN54"/>
    <property type="match status" value="1"/>
</dbReference>
<dbReference type="STRING" id="2163413.A0A4P6XPA0"/>
<proteinExistence type="inferred from homology"/>
<dbReference type="InterPro" id="IPR024337">
    <property type="entry name" value="tRNA_splic_suSen54"/>
</dbReference>
<gene>
    <name evidence="4" type="primary">MPUL0B08380</name>
    <name evidence="4" type="ORF">METSCH_B08380</name>
</gene>
<comment type="similarity">
    <text evidence="1">Belongs to the SEN54 family.</text>
</comment>
<dbReference type="Pfam" id="PF12928">
    <property type="entry name" value="tRNA_int_end_N2"/>
    <property type="match status" value="1"/>
</dbReference>
<evidence type="ECO:0000256" key="1">
    <source>
        <dbReference type="ARBA" id="ARBA00005736"/>
    </source>
</evidence>
<keyword evidence="4" id="KW-0255">Endonuclease</keyword>
<dbReference type="GO" id="GO:0004519">
    <property type="term" value="F:endonuclease activity"/>
    <property type="evidence" value="ECO:0007669"/>
    <property type="project" value="UniProtKB-KW"/>
</dbReference>